<protein>
    <submittedName>
        <fullName evidence="2">Uncharacterized protein</fullName>
    </submittedName>
</protein>
<evidence type="ECO:0000256" key="1">
    <source>
        <dbReference type="SAM" id="MobiDB-lite"/>
    </source>
</evidence>
<proteinExistence type="predicted"/>
<organism evidence="2 3">
    <name type="scientific">Streblomastix strix</name>
    <dbReference type="NCBI Taxonomy" id="222440"/>
    <lineage>
        <taxon>Eukaryota</taxon>
        <taxon>Metamonada</taxon>
        <taxon>Preaxostyla</taxon>
        <taxon>Oxymonadida</taxon>
        <taxon>Streblomastigidae</taxon>
        <taxon>Streblomastix</taxon>
    </lineage>
</organism>
<evidence type="ECO:0000313" key="3">
    <source>
        <dbReference type="Proteomes" id="UP000324800"/>
    </source>
</evidence>
<dbReference type="Proteomes" id="UP000324800">
    <property type="component" value="Unassembled WGS sequence"/>
</dbReference>
<feature type="non-terminal residue" evidence="2">
    <location>
        <position position="1"/>
    </location>
</feature>
<accession>A0A5J4TPC8</accession>
<dbReference type="AlphaFoldDB" id="A0A5J4TPC8"/>
<name>A0A5J4TPC8_9EUKA</name>
<evidence type="ECO:0000313" key="2">
    <source>
        <dbReference type="EMBL" id="KAA6359275.1"/>
    </source>
</evidence>
<reference evidence="2 3" key="1">
    <citation type="submission" date="2019-03" db="EMBL/GenBank/DDBJ databases">
        <title>Single cell metagenomics reveals metabolic interactions within the superorganism composed of flagellate Streblomastix strix and complex community of Bacteroidetes bacteria on its surface.</title>
        <authorList>
            <person name="Treitli S.C."/>
            <person name="Kolisko M."/>
            <person name="Husnik F."/>
            <person name="Keeling P."/>
            <person name="Hampl V."/>
        </authorList>
    </citation>
    <scope>NUCLEOTIDE SEQUENCE [LARGE SCALE GENOMIC DNA]</scope>
    <source>
        <strain evidence="2">ST1C</strain>
    </source>
</reference>
<gene>
    <name evidence="2" type="ORF">EZS28_045197</name>
</gene>
<feature type="region of interest" description="Disordered" evidence="1">
    <location>
        <begin position="1"/>
        <end position="20"/>
    </location>
</feature>
<comment type="caution">
    <text evidence="2">The sequence shown here is derived from an EMBL/GenBank/DDBJ whole genome shotgun (WGS) entry which is preliminary data.</text>
</comment>
<dbReference type="EMBL" id="SNRW01028641">
    <property type="protein sequence ID" value="KAA6359275.1"/>
    <property type="molecule type" value="Genomic_DNA"/>
</dbReference>
<sequence length="20" mass="2386">AQALREQEELNQLLNEEDDE</sequence>